<name>A0A498HHF8_MALDO</name>
<feature type="signal peptide" evidence="9">
    <location>
        <begin position="1"/>
        <end position="17"/>
    </location>
</feature>
<evidence type="ECO:0000256" key="7">
    <source>
        <dbReference type="SAM" id="MobiDB-lite"/>
    </source>
</evidence>
<dbReference type="InterPro" id="IPR013083">
    <property type="entry name" value="Znf_RING/FYVE/PHD"/>
</dbReference>
<dbReference type="GO" id="GO:0016567">
    <property type="term" value="P:protein ubiquitination"/>
    <property type="evidence" value="ECO:0007669"/>
    <property type="project" value="TreeGrafter"/>
</dbReference>
<proteinExistence type="predicted"/>
<gene>
    <name evidence="11" type="ORF">DVH24_037106</name>
</gene>
<feature type="compositionally biased region" description="Low complexity" evidence="7">
    <location>
        <begin position="89"/>
        <end position="98"/>
    </location>
</feature>
<dbReference type="GO" id="GO:0061630">
    <property type="term" value="F:ubiquitin protein ligase activity"/>
    <property type="evidence" value="ECO:0007669"/>
    <property type="project" value="UniProtKB-EC"/>
</dbReference>
<evidence type="ECO:0000259" key="10">
    <source>
        <dbReference type="PROSITE" id="PS50089"/>
    </source>
</evidence>
<evidence type="ECO:0000256" key="2">
    <source>
        <dbReference type="ARBA" id="ARBA00012483"/>
    </source>
</evidence>
<evidence type="ECO:0000256" key="5">
    <source>
        <dbReference type="ARBA" id="ARBA00022833"/>
    </source>
</evidence>
<dbReference type="Pfam" id="PF13639">
    <property type="entry name" value="zf-RING_2"/>
    <property type="match status" value="1"/>
</dbReference>
<dbReference type="PANTHER" id="PTHR15710">
    <property type="entry name" value="E3 UBIQUITIN-PROTEIN LIGASE PRAJA"/>
    <property type="match status" value="1"/>
</dbReference>
<sequence length="269" mass="28400">MVVVVVVMVVMVAVVVATTMRWWSGGNVGCGIVETMEVVVALVAMLMMVEDIIVAPMVVGGGSIKNYGHGEGDGEMVENVVVMTTKAMSSQSQPTGPSTNPPPNTATQPTASSTLHAHNVDSDNTSVVLALPATPAMAEEGGPPQPNSFLHSYFYPNPPPAAALAAVASLSLVTALAGATQASIEALPKVTVTEETSAECCICLKKLEVGEEAKEMPCNHRFHPLCIDSWLERRPSCPLCRFSMPTRAEAAAQGRGHQTNRWDSIEMVD</sequence>
<keyword evidence="8" id="KW-0812">Transmembrane</keyword>
<comment type="catalytic activity">
    <reaction evidence="1">
        <text>S-ubiquitinyl-[E2 ubiquitin-conjugating enzyme]-L-cysteine + [acceptor protein]-L-lysine = [E2 ubiquitin-conjugating enzyme]-L-cysteine + N(6)-ubiquitinyl-[acceptor protein]-L-lysine.</text>
        <dbReference type="EC" id="2.3.2.27"/>
    </reaction>
</comment>
<accession>A0A498HHF8</accession>
<evidence type="ECO:0000256" key="8">
    <source>
        <dbReference type="SAM" id="Phobius"/>
    </source>
</evidence>
<evidence type="ECO:0000256" key="1">
    <source>
        <dbReference type="ARBA" id="ARBA00000900"/>
    </source>
</evidence>
<dbReference type="EC" id="2.3.2.27" evidence="2"/>
<evidence type="ECO:0000256" key="6">
    <source>
        <dbReference type="PROSITE-ProRule" id="PRU00175"/>
    </source>
</evidence>
<feature type="domain" description="RING-type" evidence="10">
    <location>
        <begin position="200"/>
        <end position="241"/>
    </location>
</feature>
<feature type="chain" id="PRO_5019713710" description="RING-type E3 ubiquitin transferase" evidence="9">
    <location>
        <begin position="18"/>
        <end position="269"/>
    </location>
</feature>
<dbReference type="SMART" id="SM00184">
    <property type="entry name" value="RING"/>
    <property type="match status" value="1"/>
</dbReference>
<dbReference type="GO" id="GO:0008270">
    <property type="term" value="F:zinc ion binding"/>
    <property type="evidence" value="ECO:0007669"/>
    <property type="project" value="UniProtKB-KW"/>
</dbReference>
<dbReference type="Proteomes" id="UP000290289">
    <property type="component" value="Chromosome 17"/>
</dbReference>
<keyword evidence="12" id="KW-1185">Reference proteome</keyword>
<protein>
    <recommendedName>
        <fullName evidence="2">RING-type E3 ubiquitin transferase</fullName>
        <ecNumber evidence="2">2.3.2.27</ecNumber>
    </recommendedName>
</protein>
<evidence type="ECO:0000256" key="4">
    <source>
        <dbReference type="ARBA" id="ARBA00022771"/>
    </source>
</evidence>
<evidence type="ECO:0000256" key="9">
    <source>
        <dbReference type="SAM" id="SignalP"/>
    </source>
</evidence>
<keyword evidence="4 6" id="KW-0863">Zinc-finger</keyword>
<dbReference type="Gene3D" id="3.30.40.10">
    <property type="entry name" value="Zinc/RING finger domain, C3HC4 (zinc finger)"/>
    <property type="match status" value="1"/>
</dbReference>
<dbReference type="GO" id="GO:0005737">
    <property type="term" value="C:cytoplasm"/>
    <property type="evidence" value="ECO:0007669"/>
    <property type="project" value="TreeGrafter"/>
</dbReference>
<organism evidence="11 12">
    <name type="scientific">Malus domestica</name>
    <name type="common">Apple</name>
    <name type="synonym">Pyrus malus</name>
    <dbReference type="NCBI Taxonomy" id="3750"/>
    <lineage>
        <taxon>Eukaryota</taxon>
        <taxon>Viridiplantae</taxon>
        <taxon>Streptophyta</taxon>
        <taxon>Embryophyta</taxon>
        <taxon>Tracheophyta</taxon>
        <taxon>Spermatophyta</taxon>
        <taxon>Magnoliopsida</taxon>
        <taxon>eudicotyledons</taxon>
        <taxon>Gunneridae</taxon>
        <taxon>Pentapetalae</taxon>
        <taxon>rosids</taxon>
        <taxon>fabids</taxon>
        <taxon>Rosales</taxon>
        <taxon>Rosaceae</taxon>
        <taxon>Amygdaloideae</taxon>
        <taxon>Maleae</taxon>
        <taxon>Malus</taxon>
    </lineage>
</organism>
<evidence type="ECO:0000256" key="3">
    <source>
        <dbReference type="ARBA" id="ARBA00022723"/>
    </source>
</evidence>
<keyword evidence="8" id="KW-0472">Membrane</keyword>
<dbReference type="PANTHER" id="PTHR15710:SF217">
    <property type="entry name" value="E3 UBIQUITIN-PROTEIN LIGASE RDUF2"/>
    <property type="match status" value="1"/>
</dbReference>
<feature type="transmembrane region" description="Helical" evidence="8">
    <location>
        <begin position="41"/>
        <end position="59"/>
    </location>
</feature>
<dbReference type="InterPro" id="IPR001841">
    <property type="entry name" value="Znf_RING"/>
</dbReference>
<feature type="region of interest" description="Disordered" evidence="7">
    <location>
        <begin position="87"/>
        <end position="118"/>
    </location>
</feature>
<keyword evidence="9" id="KW-0732">Signal</keyword>
<dbReference type="SUPFAM" id="SSF57850">
    <property type="entry name" value="RING/U-box"/>
    <property type="match status" value="1"/>
</dbReference>
<dbReference type="AlphaFoldDB" id="A0A498HHF8"/>
<comment type="caution">
    <text evidence="11">The sequence shown here is derived from an EMBL/GenBank/DDBJ whole genome shotgun (WGS) entry which is preliminary data.</text>
</comment>
<evidence type="ECO:0000313" key="12">
    <source>
        <dbReference type="Proteomes" id="UP000290289"/>
    </source>
</evidence>
<feature type="compositionally biased region" description="Low complexity" evidence="7">
    <location>
        <begin position="105"/>
        <end position="114"/>
    </location>
</feature>
<dbReference type="PROSITE" id="PS50089">
    <property type="entry name" value="ZF_RING_2"/>
    <property type="match status" value="1"/>
</dbReference>
<dbReference type="EMBL" id="RDQH01000343">
    <property type="protein sequence ID" value="RXH69322.1"/>
    <property type="molecule type" value="Genomic_DNA"/>
</dbReference>
<keyword evidence="8" id="KW-1133">Transmembrane helix</keyword>
<reference evidence="11 12" key="1">
    <citation type="submission" date="2018-10" db="EMBL/GenBank/DDBJ databases">
        <title>A high-quality apple genome assembly.</title>
        <authorList>
            <person name="Hu J."/>
        </authorList>
    </citation>
    <scope>NUCLEOTIDE SEQUENCE [LARGE SCALE GENOMIC DNA]</scope>
    <source>
        <strain evidence="12">cv. HFTH1</strain>
        <tissue evidence="11">Young leaf</tissue>
    </source>
</reference>
<keyword evidence="3" id="KW-0479">Metal-binding</keyword>
<evidence type="ECO:0000313" key="11">
    <source>
        <dbReference type="EMBL" id="RXH69322.1"/>
    </source>
</evidence>
<dbReference type="STRING" id="3750.A0A498HHF8"/>
<keyword evidence="5" id="KW-0862">Zinc</keyword>